<evidence type="ECO:0000313" key="1">
    <source>
        <dbReference type="EMBL" id="EFN51562.1"/>
    </source>
</evidence>
<dbReference type="KEGG" id="cvr:CHLNCDRAFT_59805"/>
<accession>E1ZRG0</accession>
<organism evidence="2">
    <name type="scientific">Chlorella variabilis</name>
    <name type="common">Green alga</name>
    <dbReference type="NCBI Taxonomy" id="554065"/>
    <lineage>
        <taxon>Eukaryota</taxon>
        <taxon>Viridiplantae</taxon>
        <taxon>Chlorophyta</taxon>
        <taxon>core chlorophytes</taxon>
        <taxon>Trebouxiophyceae</taxon>
        <taxon>Chlorellales</taxon>
        <taxon>Chlorellaceae</taxon>
        <taxon>Chlorella clade</taxon>
        <taxon>Chlorella</taxon>
    </lineage>
</organism>
<keyword evidence="2" id="KW-1185">Reference proteome</keyword>
<dbReference type="OMA" id="WEVEPSY"/>
<evidence type="ECO:0000313" key="2">
    <source>
        <dbReference type="Proteomes" id="UP000008141"/>
    </source>
</evidence>
<gene>
    <name evidence="1" type="ORF">CHLNCDRAFT_59805</name>
</gene>
<reference evidence="1 2" key="1">
    <citation type="journal article" date="2010" name="Plant Cell">
        <title>The Chlorella variabilis NC64A genome reveals adaptation to photosymbiosis, coevolution with viruses, and cryptic sex.</title>
        <authorList>
            <person name="Blanc G."/>
            <person name="Duncan G."/>
            <person name="Agarkova I."/>
            <person name="Borodovsky M."/>
            <person name="Gurnon J."/>
            <person name="Kuo A."/>
            <person name="Lindquist E."/>
            <person name="Lucas S."/>
            <person name="Pangilinan J."/>
            <person name="Polle J."/>
            <person name="Salamov A."/>
            <person name="Terry A."/>
            <person name="Yamada T."/>
            <person name="Dunigan D.D."/>
            <person name="Grigoriev I.V."/>
            <person name="Claverie J.M."/>
            <person name="Van Etten J.L."/>
        </authorList>
    </citation>
    <scope>NUCLEOTIDE SEQUENCE [LARGE SCALE GENOMIC DNA]</scope>
    <source>
        <strain evidence="1 2">NC64A</strain>
    </source>
</reference>
<dbReference type="InParanoid" id="E1ZRG0"/>
<dbReference type="OrthoDB" id="507563at2759"/>
<dbReference type="eggNOG" id="ENOG502SW1A">
    <property type="taxonomic scope" value="Eukaryota"/>
</dbReference>
<proteinExistence type="predicted"/>
<dbReference type="GeneID" id="17350988"/>
<dbReference type="AlphaFoldDB" id="E1ZRG0"/>
<dbReference type="RefSeq" id="XP_005843664.1">
    <property type="nucleotide sequence ID" value="XM_005843602.1"/>
</dbReference>
<sequence>MVKVSSFGSEYELNSKTATSKATVKLTDGLKATVAHRSASNAIALTLAGKQWEVQHDFHKKDTHLKYKAKLGKSTLTVKQHVPGGKWALAPNPVFELSRGGLLGKHSKAVGSYDFLNRVGKLEQTVYAGEDKEHKAYVKLSTAAGPTAGLRSKLSAGPLLHSAATSFSQKGGVHLLAKSKFEDGTKLKTSYGVKSEVLTVAAKHTPKNLSEDAAKASLTLSMDIPVRRQQDPKIKFGIKWDL</sequence>
<dbReference type="Proteomes" id="UP000008141">
    <property type="component" value="Unassembled WGS sequence"/>
</dbReference>
<name>E1ZRG0_CHLVA</name>
<protein>
    <submittedName>
        <fullName evidence="1">Uncharacterized protein</fullName>
    </submittedName>
</protein>
<dbReference type="EMBL" id="GL433862">
    <property type="protein sequence ID" value="EFN51562.1"/>
    <property type="molecule type" value="Genomic_DNA"/>
</dbReference>